<feature type="transmembrane region" description="Helical" evidence="5">
    <location>
        <begin position="15"/>
        <end position="39"/>
    </location>
</feature>
<keyword evidence="2 5" id="KW-0812">Transmembrane</keyword>
<dbReference type="GO" id="GO:0016020">
    <property type="term" value="C:membrane"/>
    <property type="evidence" value="ECO:0007669"/>
    <property type="project" value="UniProtKB-SubCell"/>
</dbReference>
<keyword evidence="3 5" id="KW-1133">Transmembrane helix</keyword>
<comment type="subcellular location">
    <subcellularLocation>
        <location evidence="1">Membrane</location>
        <topology evidence="1">Multi-pass membrane protein</topology>
    </subcellularLocation>
</comment>
<evidence type="ECO:0000256" key="2">
    <source>
        <dbReference type="ARBA" id="ARBA00022692"/>
    </source>
</evidence>
<sequence length="175" mass="20039">MNNKPLKPASLKRRLLALIYESLLVGSVTILSGMVIGAFNTIVMRMFPAVVPFRTFWTCALILFAWWLYFKINWLREGQTLPMRVWKIGLTDVSGCRPVVKRLLMRFVWACVFVVFVPMLVYAAAQHFGLHGRAALGVALAWWILPWGFALFHARGQFLYDVLAGTELVDLREYS</sequence>
<dbReference type="EMBL" id="FXUV02000098">
    <property type="protein sequence ID" value="SNB85228.1"/>
    <property type="molecule type" value="Genomic_DNA"/>
</dbReference>
<gene>
    <name evidence="8" type="ORF">KEBURONENSIS_00689</name>
    <name evidence="7" type="ORF">KEBURONENSIS_00811</name>
</gene>
<accession>A0A238HEF8</accession>
<keyword evidence="9" id="KW-1185">Reference proteome</keyword>
<dbReference type="RefSeq" id="WP_095061920.1">
    <property type="nucleotide sequence ID" value="NZ_JARWIE010000001.1"/>
</dbReference>
<evidence type="ECO:0000313" key="9">
    <source>
        <dbReference type="Proteomes" id="UP000215450"/>
    </source>
</evidence>
<dbReference type="EMBL" id="FXUV01000002">
    <property type="protein sequence ID" value="SMQ11804.1"/>
    <property type="molecule type" value="Genomic_DNA"/>
</dbReference>
<protein>
    <submittedName>
        <fullName evidence="7">RDD family protein</fullName>
    </submittedName>
</protein>
<dbReference type="OrthoDB" id="5298807at2"/>
<evidence type="ECO:0000313" key="7">
    <source>
        <dbReference type="EMBL" id="SMQ11804.1"/>
    </source>
</evidence>
<feature type="transmembrane region" description="Helical" evidence="5">
    <location>
        <begin position="107"/>
        <end position="128"/>
    </location>
</feature>
<dbReference type="Pfam" id="PF06271">
    <property type="entry name" value="RDD"/>
    <property type="match status" value="1"/>
</dbReference>
<feature type="transmembrane region" description="Helical" evidence="5">
    <location>
        <begin position="51"/>
        <end position="70"/>
    </location>
</feature>
<feature type="domain" description="RDD" evidence="6">
    <location>
        <begin position="9"/>
        <end position="165"/>
    </location>
</feature>
<evidence type="ECO:0000313" key="8">
    <source>
        <dbReference type="EMBL" id="SNB85228.1"/>
    </source>
</evidence>
<dbReference type="STRING" id="1522312.GCA_900177895_00581"/>
<proteinExistence type="predicted"/>
<organism evidence="7">
    <name type="scientific">Kingella negevensis</name>
    <dbReference type="NCBI Taxonomy" id="1522312"/>
    <lineage>
        <taxon>Bacteria</taxon>
        <taxon>Pseudomonadati</taxon>
        <taxon>Pseudomonadota</taxon>
        <taxon>Betaproteobacteria</taxon>
        <taxon>Neisseriales</taxon>
        <taxon>Neisseriaceae</taxon>
        <taxon>Kingella</taxon>
    </lineage>
</organism>
<dbReference type="Proteomes" id="UP000215450">
    <property type="component" value="Unassembled WGS sequence"/>
</dbReference>
<keyword evidence="4 5" id="KW-0472">Membrane</keyword>
<evidence type="ECO:0000256" key="1">
    <source>
        <dbReference type="ARBA" id="ARBA00004141"/>
    </source>
</evidence>
<name>A0A238HEF8_9NEIS</name>
<evidence type="ECO:0000256" key="3">
    <source>
        <dbReference type="ARBA" id="ARBA00022989"/>
    </source>
</evidence>
<evidence type="ECO:0000256" key="5">
    <source>
        <dbReference type="SAM" id="Phobius"/>
    </source>
</evidence>
<evidence type="ECO:0000259" key="6">
    <source>
        <dbReference type="Pfam" id="PF06271"/>
    </source>
</evidence>
<evidence type="ECO:0000256" key="4">
    <source>
        <dbReference type="ARBA" id="ARBA00023136"/>
    </source>
</evidence>
<dbReference type="AlphaFoldDB" id="A0A238HEF8"/>
<feature type="transmembrane region" description="Helical" evidence="5">
    <location>
        <begin position="134"/>
        <end position="152"/>
    </location>
</feature>
<reference evidence="8 9" key="2">
    <citation type="submission" date="2017-06" db="EMBL/GenBank/DDBJ databases">
        <authorList>
            <person name="Kim H.J."/>
            <person name="Triplett B.A."/>
        </authorList>
    </citation>
    <scope>NUCLEOTIDE SEQUENCE [LARGE SCALE GENOMIC DNA]</scope>
    <source>
        <strain evidence="8">Kingella_eburonensis</strain>
    </source>
</reference>
<dbReference type="InterPro" id="IPR010432">
    <property type="entry name" value="RDD"/>
</dbReference>
<reference evidence="7" key="1">
    <citation type="submission" date="2017-05" db="EMBL/GenBank/DDBJ databases">
        <authorList>
            <person name="Song R."/>
            <person name="Chenine A.L."/>
            <person name="Ruprecht R.M."/>
        </authorList>
    </citation>
    <scope>NUCLEOTIDE SEQUENCE</scope>
    <source>
        <strain evidence="7">Kingella_eburonensis</strain>
    </source>
</reference>